<dbReference type="Gene3D" id="3.40.190.10">
    <property type="entry name" value="Periplasmic binding protein-like II"/>
    <property type="match status" value="2"/>
</dbReference>
<evidence type="ECO:0000256" key="3">
    <source>
        <dbReference type="ARBA" id="ARBA00022729"/>
    </source>
</evidence>
<evidence type="ECO:0000259" key="7">
    <source>
        <dbReference type="SMART" id="SM00079"/>
    </source>
</evidence>
<dbReference type="PROSITE" id="PS01039">
    <property type="entry name" value="SBP_BACTERIAL_3"/>
    <property type="match status" value="1"/>
</dbReference>
<dbReference type="Pfam" id="PF00497">
    <property type="entry name" value="SBP_bac_3"/>
    <property type="match status" value="1"/>
</dbReference>
<dbReference type="SUPFAM" id="SSF53850">
    <property type="entry name" value="Periplasmic binding protein-like II"/>
    <property type="match status" value="1"/>
</dbReference>
<dbReference type="GeneID" id="301328987"/>
<comment type="subcellular location">
    <subcellularLocation>
        <location evidence="1">Cell envelope</location>
    </subcellularLocation>
</comment>
<evidence type="ECO:0000313" key="9">
    <source>
        <dbReference type="Proteomes" id="UP001226720"/>
    </source>
</evidence>
<dbReference type="InterPro" id="IPR018313">
    <property type="entry name" value="SBP_3_CS"/>
</dbReference>
<dbReference type="PROSITE" id="PS51257">
    <property type="entry name" value="PROKAR_LIPOPROTEIN"/>
    <property type="match status" value="1"/>
</dbReference>
<feature type="domain" description="Ionotropic glutamate receptor C-terminal" evidence="7">
    <location>
        <begin position="40"/>
        <end position="258"/>
    </location>
</feature>
<proteinExistence type="inferred from homology"/>
<dbReference type="SMART" id="SM00062">
    <property type="entry name" value="PBPb"/>
    <property type="match status" value="1"/>
</dbReference>
<evidence type="ECO:0000313" key="8">
    <source>
        <dbReference type="EMBL" id="MDQ0484704.1"/>
    </source>
</evidence>
<gene>
    <name evidence="8" type="ORF">QO000_003690</name>
</gene>
<feature type="domain" description="Solute-binding protein family 3/N-terminal" evidence="6">
    <location>
        <begin position="40"/>
        <end position="259"/>
    </location>
</feature>
<dbReference type="Proteomes" id="UP001226720">
    <property type="component" value="Unassembled WGS sequence"/>
</dbReference>
<comment type="similarity">
    <text evidence="2 4">Belongs to the bacterial solute-binding protein 3 family.</text>
</comment>
<sequence length="263" mass="29142">MNKKWMLGLVFVLTLSILTACGGNENTENAGEDSSEEKETILIGTEATYPPFSYRDDNNEITGYDVEVAREVANRIGMEPEFKAIEWKGLLSSLETERIDMVANQVTITDDRKEQFDFTTPYTYSGGQVIVNEDNNDIKGIDDLKGKTVGTTQGSNYAEAAEEAGAETKIYKGANQVLTDLSSGRNIDAAMNDRLFILTELSEQDYKVKGVGETFNQTEMAFALPKGNEDLIEKINGALEEMKEDGTLEELSKKYFDGENVSE</sequence>
<dbReference type="SMART" id="SM00079">
    <property type="entry name" value="PBPe"/>
    <property type="match status" value="1"/>
</dbReference>
<dbReference type="PANTHER" id="PTHR35936:SF19">
    <property type="entry name" value="AMINO-ACID-BINDING PROTEIN YXEM-RELATED"/>
    <property type="match status" value="1"/>
</dbReference>
<dbReference type="InterPro" id="IPR001638">
    <property type="entry name" value="Solute-binding_3/MltF_N"/>
</dbReference>
<evidence type="ECO:0000256" key="5">
    <source>
        <dbReference type="SAM" id="SignalP"/>
    </source>
</evidence>
<comment type="caution">
    <text evidence="8">The sequence shown here is derived from an EMBL/GenBank/DDBJ whole genome shotgun (WGS) entry which is preliminary data.</text>
</comment>
<protein>
    <submittedName>
        <fullName evidence="8">Cystine transport system substrate-binding protein</fullName>
    </submittedName>
</protein>
<feature type="signal peptide" evidence="5">
    <location>
        <begin position="1"/>
        <end position="22"/>
    </location>
</feature>
<feature type="chain" id="PRO_5046510052" evidence="5">
    <location>
        <begin position="23"/>
        <end position="263"/>
    </location>
</feature>
<evidence type="ECO:0000256" key="4">
    <source>
        <dbReference type="RuleBase" id="RU003744"/>
    </source>
</evidence>
<dbReference type="EMBL" id="JAUSWM010000009">
    <property type="protein sequence ID" value="MDQ0484704.1"/>
    <property type="molecule type" value="Genomic_DNA"/>
</dbReference>
<dbReference type="RefSeq" id="WP_301553145.1">
    <property type="nucleotide sequence ID" value="NZ_JAQRMZ010000017.1"/>
</dbReference>
<reference evidence="8" key="1">
    <citation type="submission" date="2023-07" db="EMBL/GenBank/DDBJ databases">
        <title>Genomic Encyclopedia of Type Strains, Phase IV (KMG-IV): sequencing the most valuable type-strain genomes for metagenomic binning, comparative biology and taxonomic classification.</title>
        <authorList>
            <person name="Goeker M."/>
        </authorList>
    </citation>
    <scope>NUCLEOTIDE SEQUENCE [LARGE SCALE GENOMIC DNA]</scope>
    <source>
        <strain evidence="8">JSM 076093</strain>
    </source>
</reference>
<accession>A0ABU0K8S5</accession>
<dbReference type="CDD" id="cd13626">
    <property type="entry name" value="PBP2_Cystine_like"/>
    <property type="match status" value="1"/>
</dbReference>
<dbReference type="InterPro" id="IPR001320">
    <property type="entry name" value="Iontro_rcpt_C"/>
</dbReference>
<name>A0ABU0K8S5_9BACL</name>
<keyword evidence="9" id="KW-1185">Reference proteome</keyword>
<evidence type="ECO:0000259" key="6">
    <source>
        <dbReference type="SMART" id="SM00062"/>
    </source>
</evidence>
<dbReference type="PANTHER" id="PTHR35936">
    <property type="entry name" value="MEMBRANE-BOUND LYTIC MUREIN TRANSGLYCOSYLASE F"/>
    <property type="match status" value="1"/>
</dbReference>
<evidence type="ECO:0000256" key="1">
    <source>
        <dbReference type="ARBA" id="ARBA00004196"/>
    </source>
</evidence>
<keyword evidence="3 5" id="KW-0732">Signal</keyword>
<organism evidence="8 9">
    <name type="scientific">Guptibacillus hwajinpoensis</name>
    <dbReference type="NCBI Taxonomy" id="208199"/>
    <lineage>
        <taxon>Bacteria</taxon>
        <taxon>Bacillati</taxon>
        <taxon>Bacillota</taxon>
        <taxon>Bacilli</taxon>
        <taxon>Bacillales</taxon>
        <taxon>Guptibacillaceae</taxon>
        <taxon>Guptibacillus</taxon>
    </lineage>
</organism>
<evidence type="ECO:0000256" key="2">
    <source>
        <dbReference type="ARBA" id="ARBA00010333"/>
    </source>
</evidence>